<keyword evidence="5 8" id="KW-0812">Transmembrane</keyword>
<feature type="transmembrane region" description="Helical" evidence="8">
    <location>
        <begin position="12"/>
        <end position="34"/>
    </location>
</feature>
<protein>
    <submittedName>
        <fullName evidence="10">Glycosyltransferase family 39 protein</fullName>
        <ecNumber evidence="10">2.4.-.-</ecNumber>
    </submittedName>
</protein>
<evidence type="ECO:0000256" key="3">
    <source>
        <dbReference type="ARBA" id="ARBA00022676"/>
    </source>
</evidence>
<evidence type="ECO:0000256" key="4">
    <source>
        <dbReference type="ARBA" id="ARBA00022679"/>
    </source>
</evidence>
<proteinExistence type="predicted"/>
<evidence type="ECO:0000256" key="8">
    <source>
        <dbReference type="SAM" id="Phobius"/>
    </source>
</evidence>
<feature type="transmembrane region" description="Helical" evidence="8">
    <location>
        <begin position="400"/>
        <end position="417"/>
    </location>
</feature>
<dbReference type="Proteomes" id="UP001291930">
    <property type="component" value="Unassembled WGS sequence"/>
</dbReference>
<evidence type="ECO:0000256" key="7">
    <source>
        <dbReference type="ARBA" id="ARBA00023136"/>
    </source>
</evidence>
<keyword evidence="7 8" id="KW-0472">Membrane</keyword>
<dbReference type="InterPro" id="IPR050297">
    <property type="entry name" value="LipidA_mod_glycosyltrf_83"/>
</dbReference>
<evidence type="ECO:0000259" key="9">
    <source>
        <dbReference type="Pfam" id="PF13231"/>
    </source>
</evidence>
<accession>A0ABU5JT17</accession>
<name>A0ABU5JT17_9BACI</name>
<sequence length="490" mass="56556">MKSISSTKINSLLTKCLLILCLIIFIFTTWNSVIITRDTFWTRILIIFPIIVIILLLLLLLGYIVNKYISQISFIVLLTILAFSIRLIWIITIPTLIESDFEMLYNSAVQAANGDFSFAQGTYFTTWVYQLGFTMYQAFIIKLFGEGAFPLKLLNVLYCTGTALLIYLITKKVFNEWSGRIAGLLYSLYIPSIMMTSVLTNQHLATFLFYLGFYLLIAKGLSSQYTWIFIGLTLSLGDIIRPLGMLILVAVVIYIFLQGMLGQPKKVIFNSFKKLSGILIVFYLVHYVISYAFITSGITQYPLSNRDSLWKFVLGFNHETRGSYSDTDAAHIMSFEIGEKREAEEKRIIKERLADKQEVLALFKNKFALMWGDIDASPYWSLNMEGKEDLKETSLKYERYMYIATMLFGIVSLLSLIATKQKNYYYTPFCLLIIGYILIHFLIEIQARYRYFIIPSFTIIQIYGIYMCYKLITKRTVTKRNNVKTSSISK</sequence>
<evidence type="ECO:0000313" key="10">
    <source>
        <dbReference type="EMBL" id="MDZ5606565.1"/>
    </source>
</evidence>
<keyword evidence="4 10" id="KW-0808">Transferase</keyword>
<evidence type="ECO:0000256" key="1">
    <source>
        <dbReference type="ARBA" id="ARBA00004651"/>
    </source>
</evidence>
<keyword evidence="11" id="KW-1185">Reference proteome</keyword>
<evidence type="ECO:0000256" key="2">
    <source>
        <dbReference type="ARBA" id="ARBA00022475"/>
    </source>
</evidence>
<evidence type="ECO:0000256" key="6">
    <source>
        <dbReference type="ARBA" id="ARBA00022989"/>
    </source>
</evidence>
<feature type="transmembrane region" description="Helical" evidence="8">
    <location>
        <begin position="449"/>
        <end position="469"/>
    </location>
</feature>
<reference evidence="11" key="1">
    <citation type="submission" date="2023-11" db="EMBL/GenBank/DDBJ databases">
        <title>Genome Sequence of Bacillus pseudomycoides stain BUPM19.</title>
        <authorList>
            <person name="Farhat A."/>
        </authorList>
    </citation>
    <scope>NUCLEOTIDE SEQUENCE [LARGE SCALE GENOMIC DNA]</scope>
    <source>
        <strain evidence="11">BUPM19</strain>
    </source>
</reference>
<dbReference type="RefSeq" id="WP_374217043.1">
    <property type="nucleotide sequence ID" value="NZ_JAXOVW010000007.1"/>
</dbReference>
<feature type="transmembrane region" description="Helical" evidence="8">
    <location>
        <begin position="72"/>
        <end position="97"/>
    </location>
</feature>
<gene>
    <name evidence="10" type="ORF">U2I54_05445</name>
</gene>
<organism evidence="10 11">
    <name type="scientific">Bacillus bingmayongensis</name>
    <dbReference type="NCBI Taxonomy" id="1150157"/>
    <lineage>
        <taxon>Bacteria</taxon>
        <taxon>Bacillati</taxon>
        <taxon>Bacillota</taxon>
        <taxon>Bacilli</taxon>
        <taxon>Bacillales</taxon>
        <taxon>Bacillaceae</taxon>
        <taxon>Bacillus</taxon>
    </lineage>
</organism>
<feature type="transmembrane region" description="Helical" evidence="8">
    <location>
        <begin position="207"/>
        <end position="227"/>
    </location>
</feature>
<feature type="transmembrane region" description="Helical" evidence="8">
    <location>
        <begin position="424"/>
        <end position="443"/>
    </location>
</feature>
<dbReference type="Pfam" id="PF13231">
    <property type="entry name" value="PMT_2"/>
    <property type="match status" value="1"/>
</dbReference>
<feature type="domain" description="Glycosyltransferase RgtA/B/C/D-like" evidence="9">
    <location>
        <begin position="137"/>
        <end position="287"/>
    </location>
</feature>
<dbReference type="EC" id="2.4.-.-" evidence="10"/>
<feature type="transmembrane region" description="Helical" evidence="8">
    <location>
        <begin position="40"/>
        <end position="65"/>
    </location>
</feature>
<feature type="transmembrane region" description="Helical" evidence="8">
    <location>
        <begin position="181"/>
        <end position="200"/>
    </location>
</feature>
<keyword evidence="2" id="KW-1003">Cell membrane</keyword>
<dbReference type="GO" id="GO:0016757">
    <property type="term" value="F:glycosyltransferase activity"/>
    <property type="evidence" value="ECO:0007669"/>
    <property type="project" value="UniProtKB-KW"/>
</dbReference>
<feature type="transmembrane region" description="Helical" evidence="8">
    <location>
        <begin position="278"/>
        <end position="301"/>
    </location>
</feature>
<keyword evidence="3 10" id="KW-0328">Glycosyltransferase</keyword>
<dbReference type="EMBL" id="JAXOVW010000007">
    <property type="protein sequence ID" value="MDZ5606565.1"/>
    <property type="molecule type" value="Genomic_DNA"/>
</dbReference>
<feature type="transmembrane region" description="Helical" evidence="8">
    <location>
        <begin position="239"/>
        <end position="257"/>
    </location>
</feature>
<dbReference type="PANTHER" id="PTHR33908">
    <property type="entry name" value="MANNOSYLTRANSFERASE YKCB-RELATED"/>
    <property type="match status" value="1"/>
</dbReference>
<evidence type="ECO:0000256" key="5">
    <source>
        <dbReference type="ARBA" id="ARBA00022692"/>
    </source>
</evidence>
<keyword evidence="6 8" id="KW-1133">Transmembrane helix</keyword>
<feature type="transmembrane region" description="Helical" evidence="8">
    <location>
        <begin position="151"/>
        <end position="169"/>
    </location>
</feature>
<comment type="caution">
    <text evidence="10">The sequence shown here is derived from an EMBL/GenBank/DDBJ whole genome shotgun (WGS) entry which is preliminary data.</text>
</comment>
<dbReference type="InterPro" id="IPR038731">
    <property type="entry name" value="RgtA/B/C-like"/>
</dbReference>
<evidence type="ECO:0000313" key="11">
    <source>
        <dbReference type="Proteomes" id="UP001291930"/>
    </source>
</evidence>
<feature type="transmembrane region" description="Helical" evidence="8">
    <location>
        <begin position="127"/>
        <end position="144"/>
    </location>
</feature>
<dbReference type="PANTHER" id="PTHR33908:SF3">
    <property type="entry name" value="UNDECAPRENYL PHOSPHATE-ALPHA-4-AMINO-4-DEOXY-L-ARABINOSE ARABINOSYL TRANSFERASE"/>
    <property type="match status" value="1"/>
</dbReference>
<comment type="subcellular location">
    <subcellularLocation>
        <location evidence="1">Cell membrane</location>
        <topology evidence="1">Multi-pass membrane protein</topology>
    </subcellularLocation>
</comment>